<dbReference type="STRING" id="1236970.JCM9140_3627"/>
<dbReference type="EMBL" id="BAUT01000052">
    <property type="protein sequence ID" value="GAE27479.1"/>
    <property type="molecule type" value="Genomic_DNA"/>
</dbReference>
<dbReference type="NCBIfam" id="NF033453">
    <property type="entry name" value="BREX_3_BrxF"/>
    <property type="match status" value="1"/>
</dbReference>
<reference evidence="1" key="1">
    <citation type="journal article" date="2014" name="Genome Announc.">
        <title>Draft Genome Sequences of Three Alkaliphilic Bacillus Strains, Bacillus wakoensis JCM 9140T, Bacillus akibai JCM 9157T, and Bacillus hemicellulosilyticus JCM 9152T.</title>
        <authorList>
            <person name="Yuki M."/>
            <person name="Oshima K."/>
            <person name="Suda W."/>
            <person name="Oshida Y."/>
            <person name="Kitamura K."/>
            <person name="Iida T."/>
            <person name="Hattori M."/>
            <person name="Ohkuma M."/>
        </authorList>
    </citation>
    <scope>NUCLEOTIDE SEQUENCE [LARGE SCALE GENOMIC DNA]</scope>
    <source>
        <strain evidence="1">JCM 9140</strain>
    </source>
</reference>
<organism evidence="1 2">
    <name type="scientific">Halalkalibacter wakoensis JCM 9140</name>
    <dbReference type="NCBI Taxonomy" id="1236970"/>
    <lineage>
        <taxon>Bacteria</taxon>
        <taxon>Bacillati</taxon>
        <taxon>Bacillota</taxon>
        <taxon>Bacilli</taxon>
        <taxon>Bacillales</taxon>
        <taxon>Bacillaceae</taxon>
        <taxon>Halalkalibacter</taxon>
    </lineage>
</organism>
<dbReference type="Proteomes" id="UP000018890">
    <property type="component" value="Unassembled WGS sequence"/>
</dbReference>
<name>W4Q7Z6_9BACI</name>
<dbReference type="RefSeq" id="WP_034748799.1">
    <property type="nucleotide sequence ID" value="NZ_BAUT01000052.1"/>
</dbReference>
<dbReference type="InterPro" id="IPR048067">
    <property type="entry name" value="BREX_3_BrxF"/>
</dbReference>
<evidence type="ECO:0008006" key="3">
    <source>
        <dbReference type="Google" id="ProtNLM"/>
    </source>
</evidence>
<protein>
    <recommendedName>
        <fullName evidence="3">BREX-3 system P-loop-containing protein BrxF</fullName>
    </recommendedName>
</protein>
<evidence type="ECO:0000313" key="1">
    <source>
        <dbReference type="EMBL" id="GAE27479.1"/>
    </source>
</evidence>
<accession>W4Q7Z6</accession>
<keyword evidence="2" id="KW-1185">Reference proteome</keyword>
<evidence type="ECO:0000313" key="2">
    <source>
        <dbReference type="Proteomes" id="UP000018890"/>
    </source>
</evidence>
<dbReference type="AlphaFoldDB" id="W4Q7Z6"/>
<dbReference type="OrthoDB" id="7503064at2"/>
<comment type="caution">
    <text evidence="1">The sequence shown here is derived from an EMBL/GenBank/DDBJ whole genome shotgun (WGS) entry which is preliminary data.</text>
</comment>
<gene>
    <name evidence="1" type="ORF">JCM9140_3627</name>
</gene>
<sequence>MSDLTILQSEIDALESRWYKLIFYAVKRTDNVEYLSKKFDIPYVNVNLVLSEKLKDLSKAKYPLYVEDILSDYFQQVNSEWFWLGNIEILFDKQLHINPVRLLENQSKRYKLIVSWPGVLEENKLIYAEPGHPEYFVCNEFEGRIVKS</sequence>
<proteinExistence type="predicted"/>